<dbReference type="SUPFAM" id="SSF75304">
    <property type="entry name" value="Amidase signature (AS) enzymes"/>
    <property type="match status" value="1"/>
</dbReference>
<dbReference type="InterPro" id="IPR036928">
    <property type="entry name" value="AS_sf"/>
</dbReference>
<dbReference type="NCBIfam" id="NF006006">
    <property type="entry name" value="PRK08137.1"/>
    <property type="match status" value="1"/>
</dbReference>
<sequence>MRSLIVKTLPLATLLALLPACHRADAPGTARASDTTASAKPAAPAAAPRDGFAFAEVGIDELQARMGRGELTSHALTQAYLDRIAAIDDAGPTLNAVIELNPAALKEADALDAERKAGRVRGPLHGVPVLLKDNIDATPMANSAGSLALASHHPRTDAFVVARLREAGAVILGKTNLSEWANFRSSRSSSGWSARGGQTRNPYALDRSPCGSSSGSGAAVAASLAAAAVGTETDGSIVCPSSVAGLVGIKPTVGLVSRSGIIPISHSQDTAGPMARSVADAAILLSAMVGRDETDAATSESTGRAIFDYHARLNRDGLRGARIGVLRKSMGFHPAADAALERSLEAMRQAGAEIVDVELPTAGQWNDAEMDVLLYEFKHGLNGYLSRSGAPVNSLAALIEYNRRNAQTEMPFFAQELFERAQAKGTLDEMAYIDARSKARRLAGAEGLEAVLSASTLDAIVAPATAPAWLIDPVNGDHFLGEGYGAAAVAGTPSITVPMGDYFGLPMGIVFMGAAWSEPRLIELAYAFEQKTKARKAPQFLATAPLRTTKG</sequence>
<dbReference type="InterPro" id="IPR023631">
    <property type="entry name" value="Amidase_dom"/>
</dbReference>
<evidence type="ECO:0000313" key="3">
    <source>
        <dbReference type="EMBL" id="BDU15775.1"/>
    </source>
</evidence>
<dbReference type="Proteomes" id="UP001317822">
    <property type="component" value="Chromosome"/>
</dbReference>
<accession>A0ABM8DB38</accession>
<gene>
    <name evidence="3" type="ORF">LA521A_09760</name>
</gene>
<dbReference type="Pfam" id="PF01425">
    <property type="entry name" value="Amidase"/>
    <property type="match status" value="1"/>
</dbReference>
<dbReference type="NCBIfam" id="NF005300">
    <property type="entry name" value="PRK06828.1"/>
    <property type="match status" value="1"/>
</dbReference>
<dbReference type="PANTHER" id="PTHR42678">
    <property type="entry name" value="AMIDASE"/>
    <property type="match status" value="1"/>
</dbReference>
<dbReference type="EMBL" id="AP027041">
    <property type="protein sequence ID" value="BDU15775.1"/>
    <property type="molecule type" value="Genomic_DNA"/>
</dbReference>
<proteinExistence type="predicted"/>
<name>A0ABM8DB38_9GAMM</name>
<feature type="chain" id="PRO_5047512796" evidence="1">
    <location>
        <begin position="27"/>
        <end position="551"/>
    </location>
</feature>
<protein>
    <submittedName>
        <fullName evidence="3">Amidase</fullName>
    </submittedName>
</protein>
<organism evidence="3 4">
    <name type="scientific">Lysobacter auxotrophicus</name>
    <dbReference type="NCBI Taxonomy" id="2992573"/>
    <lineage>
        <taxon>Bacteria</taxon>
        <taxon>Pseudomonadati</taxon>
        <taxon>Pseudomonadota</taxon>
        <taxon>Gammaproteobacteria</taxon>
        <taxon>Lysobacterales</taxon>
        <taxon>Lysobacteraceae</taxon>
        <taxon>Lysobacter</taxon>
    </lineage>
</organism>
<dbReference type="PANTHER" id="PTHR42678:SF34">
    <property type="entry name" value="OS04G0183300 PROTEIN"/>
    <property type="match status" value="1"/>
</dbReference>
<feature type="signal peptide" evidence="1">
    <location>
        <begin position="1"/>
        <end position="26"/>
    </location>
</feature>
<dbReference type="RefSeq" id="WP_281781220.1">
    <property type="nucleotide sequence ID" value="NZ_AP027041.1"/>
</dbReference>
<dbReference type="Gene3D" id="3.90.1300.10">
    <property type="entry name" value="Amidase signature (AS) domain"/>
    <property type="match status" value="1"/>
</dbReference>
<reference evidence="3 4" key="1">
    <citation type="journal article" date="2023" name="Int. J. Syst. Evol. Microbiol.">
        <title>Physiological and genomic analyses of cobalamin (vitamin B12)-auxotrophy of Lysobacter auxotrophicus sp. nov., a methionine-auxotrophic chitinolytic bacterium isolated from chitin-treated soil.</title>
        <authorList>
            <person name="Saito A."/>
            <person name="Dohra H."/>
            <person name="Hamada M."/>
            <person name="Moriuchi R."/>
            <person name="Kotsuchibashi Y."/>
            <person name="Mori K."/>
        </authorList>
    </citation>
    <scope>NUCLEOTIDE SEQUENCE [LARGE SCALE GENOMIC DNA]</scope>
    <source>
        <strain evidence="3 4">5-21a</strain>
    </source>
</reference>
<evidence type="ECO:0000313" key="4">
    <source>
        <dbReference type="Proteomes" id="UP001317822"/>
    </source>
</evidence>
<keyword evidence="1" id="KW-0732">Signal</keyword>
<evidence type="ECO:0000256" key="1">
    <source>
        <dbReference type="SAM" id="SignalP"/>
    </source>
</evidence>
<evidence type="ECO:0000259" key="2">
    <source>
        <dbReference type="Pfam" id="PF01425"/>
    </source>
</evidence>
<keyword evidence="4" id="KW-1185">Reference proteome</keyword>
<feature type="domain" description="Amidase" evidence="2">
    <location>
        <begin position="76"/>
        <end position="521"/>
    </location>
</feature>